<dbReference type="EMBL" id="MU277228">
    <property type="protein sequence ID" value="KAI0059224.1"/>
    <property type="molecule type" value="Genomic_DNA"/>
</dbReference>
<proteinExistence type="predicted"/>
<organism evidence="1 2">
    <name type="scientific">Artomyces pyxidatus</name>
    <dbReference type="NCBI Taxonomy" id="48021"/>
    <lineage>
        <taxon>Eukaryota</taxon>
        <taxon>Fungi</taxon>
        <taxon>Dikarya</taxon>
        <taxon>Basidiomycota</taxon>
        <taxon>Agaricomycotina</taxon>
        <taxon>Agaricomycetes</taxon>
        <taxon>Russulales</taxon>
        <taxon>Auriscalpiaceae</taxon>
        <taxon>Artomyces</taxon>
    </lineage>
</organism>
<accession>A0ACB8SRU0</accession>
<reference evidence="1" key="2">
    <citation type="journal article" date="2022" name="New Phytol.">
        <title>Evolutionary transition to the ectomycorrhizal habit in the genomes of a hyperdiverse lineage of mushroom-forming fungi.</title>
        <authorList>
            <person name="Looney B."/>
            <person name="Miyauchi S."/>
            <person name="Morin E."/>
            <person name="Drula E."/>
            <person name="Courty P.E."/>
            <person name="Kohler A."/>
            <person name="Kuo A."/>
            <person name="LaButti K."/>
            <person name="Pangilinan J."/>
            <person name="Lipzen A."/>
            <person name="Riley R."/>
            <person name="Andreopoulos W."/>
            <person name="He G."/>
            <person name="Johnson J."/>
            <person name="Nolan M."/>
            <person name="Tritt A."/>
            <person name="Barry K.W."/>
            <person name="Grigoriev I.V."/>
            <person name="Nagy L.G."/>
            <person name="Hibbett D."/>
            <person name="Henrissat B."/>
            <person name="Matheny P.B."/>
            <person name="Labbe J."/>
            <person name="Martin F.M."/>
        </authorList>
    </citation>
    <scope>NUCLEOTIDE SEQUENCE</scope>
    <source>
        <strain evidence="1">HHB10654</strain>
    </source>
</reference>
<dbReference type="Proteomes" id="UP000814140">
    <property type="component" value="Unassembled WGS sequence"/>
</dbReference>
<evidence type="ECO:0000313" key="2">
    <source>
        <dbReference type="Proteomes" id="UP000814140"/>
    </source>
</evidence>
<gene>
    <name evidence="1" type="ORF">BV25DRAFT_1809392</name>
</gene>
<keyword evidence="2" id="KW-1185">Reference proteome</keyword>
<evidence type="ECO:0000313" key="1">
    <source>
        <dbReference type="EMBL" id="KAI0059224.1"/>
    </source>
</evidence>
<reference evidence="1" key="1">
    <citation type="submission" date="2021-03" db="EMBL/GenBank/DDBJ databases">
        <authorList>
            <consortium name="DOE Joint Genome Institute"/>
            <person name="Ahrendt S."/>
            <person name="Looney B.P."/>
            <person name="Miyauchi S."/>
            <person name="Morin E."/>
            <person name="Drula E."/>
            <person name="Courty P.E."/>
            <person name="Chicoki N."/>
            <person name="Fauchery L."/>
            <person name="Kohler A."/>
            <person name="Kuo A."/>
            <person name="Labutti K."/>
            <person name="Pangilinan J."/>
            <person name="Lipzen A."/>
            <person name="Riley R."/>
            <person name="Andreopoulos W."/>
            <person name="He G."/>
            <person name="Johnson J."/>
            <person name="Barry K.W."/>
            <person name="Grigoriev I.V."/>
            <person name="Nagy L."/>
            <person name="Hibbett D."/>
            <person name="Henrissat B."/>
            <person name="Matheny P.B."/>
            <person name="Labbe J."/>
            <person name="Martin F."/>
        </authorList>
    </citation>
    <scope>NUCLEOTIDE SEQUENCE</scope>
    <source>
        <strain evidence="1">HHB10654</strain>
    </source>
</reference>
<protein>
    <submittedName>
        <fullName evidence="1">Uncharacterized protein</fullName>
    </submittedName>
</protein>
<sequence>MQSHHVSLVTTPTLRRAIRSNNEALPVPPALPNLQNKKDTEAARDWVSRFKNSTIPRNLVEITFARSSGPGGQNVNKVNTKATLRCPLDAPWIPLWAKEALRESPYYVSSSKSVLITSTLHRSQAQNVDDCLSKLHGLITLASTKPIKNEPSEEQKERIRGFERAEKAQRRLHKDHRSQVKKNRGKSSGGWD</sequence>
<comment type="caution">
    <text evidence="1">The sequence shown here is derived from an EMBL/GenBank/DDBJ whole genome shotgun (WGS) entry which is preliminary data.</text>
</comment>
<name>A0ACB8SRU0_9AGAM</name>